<dbReference type="EMBL" id="POWG01000001">
    <property type="protein sequence ID" value="PNR00779.1"/>
    <property type="molecule type" value="Genomic_DNA"/>
</dbReference>
<evidence type="ECO:0000313" key="5">
    <source>
        <dbReference type="EMBL" id="QCN94334.1"/>
    </source>
</evidence>
<dbReference type="OrthoDB" id="7305522at2"/>
<dbReference type="Proteomes" id="UP000236268">
    <property type="component" value="Unassembled WGS sequence"/>
</dbReference>
<evidence type="ECO:0000313" key="9">
    <source>
        <dbReference type="Proteomes" id="UP000325333"/>
    </source>
</evidence>
<evidence type="ECO:0000313" key="6">
    <source>
        <dbReference type="Proteomes" id="UP000027186"/>
    </source>
</evidence>
<dbReference type="SUPFAM" id="SSF160272">
    <property type="entry name" value="Shew3726-like"/>
    <property type="match status" value="1"/>
</dbReference>
<keyword evidence="10" id="KW-1185">Reference proteome</keyword>
<reference evidence="4 7" key="2">
    <citation type="submission" date="2018-01" db="EMBL/GenBank/DDBJ databases">
        <title>Whole genome sequence of Azospirillum brasilense REC3 isolated from strawberry roots.</title>
        <authorList>
            <person name="Fontana C.A."/>
            <person name="Salazar S.M."/>
            <person name="Bassi D."/>
            <person name="Puglisi E."/>
            <person name="Lovaisa N.C."/>
            <person name="Toffoli L.M."/>
            <person name="Pedraza R."/>
            <person name="Cocconcelli P.S."/>
        </authorList>
    </citation>
    <scope>NUCLEOTIDE SEQUENCE [LARGE SCALE GENOMIC DNA]</scope>
    <source>
        <strain evidence="4 7">REC3</strain>
    </source>
</reference>
<dbReference type="AlphaFoldDB" id="A0A2K1G7K5"/>
<reference evidence="2 9" key="4">
    <citation type="submission" date="2019-07" db="EMBL/GenBank/DDBJ databases">
        <title>Genome sequencing of the stress-tolerant strain Azospirillum brasilense Az19.</title>
        <authorList>
            <person name="Maroniche G.A."/>
            <person name="Garcia J.E."/>
            <person name="Pagnussat L."/>
            <person name="Amenta M."/>
            <person name="Creus C.M."/>
        </authorList>
    </citation>
    <scope>NUCLEOTIDE SEQUENCE [LARGE SCALE GENOMIC DNA]</scope>
    <source>
        <strain evidence="2 9">Az19</strain>
    </source>
</reference>
<evidence type="ECO:0000313" key="7">
    <source>
        <dbReference type="Proteomes" id="UP000236268"/>
    </source>
</evidence>
<protein>
    <submittedName>
        <fullName evidence="4">DUF1488 domain-containing protein</fullName>
    </submittedName>
    <submittedName>
        <fullName evidence="3">DUF1488 family protein</fullName>
    </submittedName>
</protein>
<dbReference type="Proteomes" id="UP000027186">
    <property type="component" value="Chromosome"/>
</dbReference>
<dbReference type="EMBL" id="JBJLSN010000003">
    <property type="protein sequence ID" value="MFL7900144.1"/>
    <property type="molecule type" value="Genomic_DNA"/>
</dbReference>
<reference evidence="1 6" key="1">
    <citation type="journal article" date="2014" name="Genome Announc.">
        <title>Complete Genome Sequence of the Model Rhizosphere Strain Azospirillum brasilense Az39, Successfully Applied in Agriculture.</title>
        <authorList>
            <person name="Rivera D."/>
            <person name="Revale S."/>
            <person name="Molina R."/>
            <person name="Gualpa J."/>
            <person name="Puente M."/>
            <person name="Maroniche G."/>
            <person name="Paris G."/>
            <person name="Baker D."/>
            <person name="Clavijo B."/>
            <person name="McLay K."/>
            <person name="Spaepen S."/>
            <person name="Perticari A."/>
            <person name="Vazquez M."/>
            <person name="Wisniewski-Dye F."/>
            <person name="Watkins C."/>
            <person name="Martinez-Abarca F."/>
            <person name="Vanderleyden J."/>
            <person name="Cassan F."/>
        </authorList>
    </citation>
    <scope>NUCLEOTIDE SEQUENCE [LARGE SCALE GENOMIC DNA]</scope>
    <source>
        <strain evidence="1 6">Az39</strain>
    </source>
</reference>
<reference evidence="5 8" key="3">
    <citation type="submission" date="2018-09" db="EMBL/GenBank/DDBJ databases">
        <title>Whole genome based analysis of evolution and adaptive divergence in Indian and Brazilian strains of Azospirillum brasilense.</title>
        <authorList>
            <person name="Singh C."/>
            <person name="Tripathi A.K."/>
        </authorList>
    </citation>
    <scope>NUCLEOTIDE SEQUENCE [LARGE SCALE GENOMIC DNA]</scope>
    <source>
        <strain evidence="5 8">MTCC4035</strain>
    </source>
</reference>
<evidence type="ECO:0000313" key="3">
    <source>
        <dbReference type="EMBL" id="MFL7900144.1"/>
    </source>
</evidence>
<sequence>MPLFVFPDDPSWNEEADAVEFAVEVGEYHGRVFVPRRALQTLAGHLPKPDEALQYVCLNRPVFDKAVEARIMDRKLDPDANVHLTARDVRRVAP</sequence>
<dbReference type="Proteomes" id="UP000298595">
    <property type="component" value="Chromosome"/>
</dbReference>
<dbReference type="EMBL" id="CP007793">
    <property type="protein sequence ID" value="AIB11579.1"/>
    <property type="molecule type" value="Genomic_DNA"/>
</dbReference>
<dbReference type="EMBL" id="VEWN01000001">
    <property type="protein sequence ID" value="KAA1058906.1"/>
    <property type="molecule type" value="Genomic_DNA"/>
</dbReference>
<proteinExistence type="predicted"/>
<dbReference type="EMBL" id="CP032321">
    <property type="protein sequence ID" value="QCN94334.1"/>
    <property type="molecule type" value="Genomic_DNA"/>
</dbReference>
<evidence type="ECO:0000313" key="1">
    <source>
        <dbReference type="EMBL" id="AIB11579.1"/>
    </source>
</evidence>
<evidence type="ECO:0000313" key="8">
    <source>
        <dbReference type="Proteomes" id="UP000298595"/>
    </source>
</evidence>
<evidence type="ECO:0000313" key="4">
    <source>
        <dbReference type="EMBL" id="PNR00779.1"/>
    </source>
</evidence>
<evidence type="ECO:0000313" key="10">
    <source>
        <dbReference type="Proteomes" id="UP001628281"/>
    </source>
</evidence>
<dbReference type="Gene3D" id="3.30.160.140">
    <property type="entry name" value="Shew3726-like"/>
    <property type="match status" value="1"/>
</dbReference>
<dbReference type="Proteomes" id="UP001628281">
    <property type="component" value="Unassembled WGS sequence"/>
</dbReference>
<gene>
    <name evidence="1" type="ORF">ABAZ39_06055</name>
    <name evidence="3" type="ORF">ACJ41P_03355</name>
    <name evidence="4" type="ORF">C1S70_01345</name>
    <name evidence="5" type="ORF">D3093_03110</name>
    <name evidence="2" type="ORF">FH063_001106</name>
</gene>
<dbReference type="InterPro" id="IPR036692">
    <property type="entry name" value="Shew3726-like_sf"/>
</dbReference>
<organism evidence="4 7">
    <name type="scientific">Azospirillum argentinense</name>
    <dbReference type="NCBI Taxonomy" id="2970906"/>
    <lineage>
        <taxon>Bacteria</taxon>
        <taxon>Pseudomonadati</taxon>
        <taxon>Pseudomonadota</taxon>
        <taxon>Alphaproteobacteria</taxon>
        <taxon>Rhodospirillales</taxon>
        <taxon>Azospirillaceae</taxon>
        <taxon>Azospirillum</taxon>
    </lineage>
</organism>
<accession>A0A2K1G7K5</accession>
<name>A0A2K1G7K5_9PROT</name>
<reference evidence="3 10" key="5">
    <citation type="submission" date="2024-11" db="EMBL/GenBank/DDBJ databases">
        <title>Draft genome sequences of two bacteria associated to sugarcane roots in Colombia.</title>
        <authorList>
            <person name="Pardo-Diaz S."/>
            <person name="Masmela-Mendoza J."/>
            <person name="Delgadillo-Duran P."/>
            <person name="Bautista E.J."/>
            <person name="Rojas-Tapias D.F."/>
        </authorList>
    </citation>
    <scope>NUCLEOTIDE SEQUENCE [LARGE SCALE GENOMIC DNA]</scope>
    <source>
        <strain evidence="3 10">Ap18</strain>
    </source>
</reference>
<dbReference type="RefSeq" id="WP_038527656.1">
    <property type="nucleotide sequence ID" value="NZ_CP007793.1"/>
</dbReference>
<evidence type="ECO:0000313" key="2">
    <source>
        <dbReference type="EMBL" id="KAA1058906.1"/>
    </source>
</evidence>
<dbReference type="Proteomes" id="UP000325333">
    <property type="component" value="Unassembled WGS sequence"/>
</dbReference>
<dbReference type="KEGG" id="abq:ABAZ39_06055"/>
<dbReference type="KEGG" id="aare:D3093_03110"/>
<accession>A0A060DLC8</accession>